<feature type="region of interest" description="Disordered" evidence="1">
    <location>
        <begin position="53"/>
        <end position="85"/>
    </location>
</feature>
<dbReference type="PROSITE" id="PS51257">
    <property type="entry name" value="PROKAR_LIPOPROTEIN"/>
    <property type="match status" value="1"/>
</dbReference>
<evidence type="ECO:0000313" key="2">
    <source>
        <dbReference type="EMBL" id="SVA33065.1"/>
    </source>
</evidence>
<reference evidence="2" key="1">
    <citation type="submission" date="2018-05" db="EMBL/GenBank/DDBJ databases">
        <authorList>
            <person name="Lanie J.A."/>
            <person name="Ng W.-L."/>
            <person name="Kazmierczak K.M."/>
            <person name="Andrzejewski T.M."/>
            <person name="Davidsen T.M."/>
            <person name="Wayne K.J."/>
            <person name="Tettelin H."/>
            <person name="Glass J.I."/>
            <person name="Rusch D."/>
            <person name="Podicherti R."/>
            <person name="Tsui H.-C.T."/>
            <person name="Winkler M.E."/>
        </authorList>
    </citation>
    <scope>NUCLEOTIDE SEQUENCE</scope>
</reference>
<organism evidence="2">
    <name type="scientific">marine metagenome</name>
    <dbReference type="NCBI Taxonomy" id="408172"/>
    <lineage>
        <taxon>unclassified sequences</taxon>
        <taxon>metagenomes</taxon>
        <taxon>ecological metagenomes</taxon>
    </lineage>
</organism>
<feature type="compositionally biased region" description="Polar residues" evidence="1">
    <location>
        <begin position="53"/>
        <end position="68"/>
    </location>
</feature>
<protein>
    <submittedName>
        <fullName evidence="2">Uncharacterized protein</fullName>
    </submittedName>
</protein>
<sequence length="354" mass="38406">MRKYSHLRPIILALIFAAAAGLLFSCGGSEEEAIECEKVFNAAEGTWDCVTESGSAGTVEETNSSKESTPAVAEPTPVPTPPITNETTAGKELWVYLTKCISIDAGHLTVNTATKGNWLVTPATDSPQEFGTWLIKPSGELVPHNSKAELWDIYLKGNCDNNIMSPAATDVITQSEASIVLWTQLAKCHPELPVSMLIAQKSQQTGDWVVVSDPNYSMDDYGVWSVERDATIKPLNDRAKEVWSALSLSGESVGNSSITAEIAAGCTPVIRNEQEANDRMYSYLSSCYPDLRQAEMITTRDPMNHVWLVVTSEPPADNTTEWKRSIWSVDGSGRVLPKNSSAEATTAIVDTGKC</sequence>
<dbReference type="AlphaFoldDB" id="A0A381UY95"/>
<evidence type="ECO:0000256" key="1">
    <source>
        <dbReference type="SAM" id="MobiDB-lite"/>
    </source>
</evidence>
<accession>A0A381UY95</accession>
<name>A0A381UY95_9ZZZZ</name>
<gene>
    <name evidence="2" type="ORF">METZ01_LOCUS85919</name>
</gene>
<proteinExistence type="predicted"/>
<dbReference type="EMBL" id="UINC01007392">
    <property type="protein sequence ID" value="SVA33065.1"/>
    <property type="molecule type" value="Genomic_DNA"/>
</dbReference>